<dbReference type="RefSeq" id="WP_130393248.1">
    <property type="nucleotide sequence ID" value="NZ_SGXM01000008.1"/>
</dbReference>
<dbReference type="GO" id="GO:0016757">
    <property type="term" value="F:glycosyltransferase activity"/>
    <property type="evidence" value="ECO:0007669"/>
    <property type="project" value="InterPro"/>
</dbReference>
<dbReference type="Pfam" id="PF13579">
    <property type="entry name" value="Glyco_trans_4_4"/>
    <property type="match status" value="1"/>
</dbReference>
<dbReference type="InterPro" id="IPR028098">
    <property type="entry name" value="Glyco_trans_4-like_N"/>
</dbReference>
<gene>
    <name evidence="3" type="ORF">EV147_4349</name>
</gene>
<keyword evidence="4" id="KW-1185">Reference proteome</keyword>
<dbReference type="OrthoDB" id="433681at2"/>
<dbReference type="Proteomes" id="UP000291078">
    <property type="component" value="Unassembled WGS sequence"/>
</dbReference>
<dbReference type="AlphaFoldDB" id="A0A4V2FF30"/>
<proteinExistence type="predicted"/>
<dbReference type="PANTHER" id="PTHR45947">
    <property type="entry name" value="SULFOQUINOVOSYL TRANSFERASE SQD2"/>
    <property type="match status" value="1"/>
</dbReference>
<evidence type="ECO:0000259" key="2">
    <source>
        <dbReference type="Pfam" id="PF13579"/>
    </source>
</evidence>
<evidence type="ECO:0000313" key="4">
    <source>
        <dbReference type="Proteomes" id="UP000291078"/>
    </source>
</evidence>
<dbReference type="Gene3D" id="3.40.50.2000">
    <property type="entry name" value="Glycogen Phosphorylase B"/>
    <property type="match status" value="2"/>
</dbReference>
<keyword evidence="3" id="KW-0808">Transferase</keyword>
<dbReference type="SUPFAM" id="SSF53756">
    <property type="entry name" value="UDP-Glycosyltransferase/glycogen phosphorylase"/>
    <property type="match status" value="1"/>
</dbReference>
<name>A0A4V2FF30_9BURK</name>
<dbReference type="EMBL" id="SGXM01000008">
    <property type="protein sequence ID" value="RZT31849.1"/>
    <property type="molecule type" value="Genomic_DNA"/>
</dbReference>
<reference evidence="3 4" key="1">
    <citation type="journal article" date="2015" name="Stand. Genomic Sci.">
        <title>Genomic Encyclopedia of Bacterial and Archaeal Type Strains, Phase III: the genomes of soil and plant-associated and newly described type strains.</title>
        <authorList>
            <person name="Whitman W.B."/>
            <person name="Woyke T."/>
            <person name="Klenk H.P."/>
            <person name="Zhou Y."/>
            <person name="Lilburn T.G."/>
            <person name="Beck B.J."/>
            <person name="De Vos P."/>
            <person name="Vandamme P."/>
            <person name="Eisen J.A."/>
            <person name="Garrity G."/>
            <person name="Hugenholtz P."/>
            <person name="Kyrpides N.C."/>
        </authorList>
    </citation>
    <scope>NUCLEOTIDE SEQUENCE [LARGE SCALE GENOMIC DNA]</scope>
    <source>
        <strain evidence="3 4">ASC-9842</strain>
    </source>
</reference>
<protein>
    <submittedName>
        <fullName evidence="3">Glycosyltransferase involved in cell wall biosynthesis</fullName>
    </submittedName>
</protein>
<dbReference type="InterPro" id="IPR001296">
    <property type="entry name" value="Glyco_trans_1"/>
</dbReference>
<dbReference type="Pfam" id="PF00534">
    <property type="entry name" value="Glycos_transf_1"/>
    <property type="match status" value="1"/>
</dbReference>
<dbReference type="InterPro" id="IPR050194">
    <property type="entry name" value="Glycosyltransferase_grp1"/>
</dbReference>
<comment type="caution">
    <text evidence="3">The sequence shown here is derived from an EMBL/GenBank/DDBJ whole genome shotgun (WGS) entry which is preliminary data.</text>
</comment>
<feature type="domain" description="Glycosyltransferase subfamily 4-like N-terminal" evidence="2">
    <location>
        <begin position="17"/>
        <end position="166"/>
    </location>
</feature>
<evidence type="ECO:0000259" key="1">
    <source>
        <dbReference type="Pfam" id="PF00534"/>
    </source>
</evidence>
<organism evidence="3 4">
    <name type="scientific">Cupriavidus agavae</name>
    <dbReference type="NCBI Taxonomy" id="1001822"/>
    <lineage>
        <taxon>Bacteria</taxon>
        <taxon>Pseudomonadati</taxon>
        <taxon>Pseudomonadota</taxon>
        <taxon>Betaproteobacteria</taxon>
        <taxon>Burkholderiales</taxon>
        <taxon>Burkholderiaceae</taxon>
        <taxon>Cupriavidus</taxon>
    </lineage>
</organism>
<dbReference type="PANTHER" id="PTHR45947:SF3">
    <property type="entry name" value="SULFOQUINOVOSYL TRANSFERASE SQD2"/>
    <property type="match status" value="1"/>
</dbReference>
<evidence type="ECO:0000313" key="3">
    <source>
        <dbReference type="EMBL" id="RZT31849.1"/>
    </source>
</evidence>
<feature type="domain" description="Glycosyl transferase family 1" evidence="1">
    <location>
        <begin position="202"/>
        <end position="358"/>
    </location>
</feature>
<sequence length="389" mass="43434">MRLLHVINSINPVGGGPIEGLRQLDIYLARRGVQARICCNDPPDADYVVNSGLDLVALGPSRLRYGFNTRIVRWLREHSHEYDVVIVHGIWQFHSLATWLALRGGRTPYFVFTHGMLDPWFKERYPLKHLKKSLYWAVGDYWVLRDARAVLFTAEDERLRARESFGLYQCREQIATFGTSPPPADRTGMRAAFTTAFPATSGRRNLLFLGRIHEKKGVDLLMHAFGSVAALDPSLHLIMAGPCDAPMRHQLEAIAHGAGVGNRVTWTGMLQGDLKWGAFEAAEAFCLPSHQENFGVAVAESLACAVPVLISNKVNIWREIEGDGAGMICEDTLEGAERVLRQWIGTPAVDRARMRERALACFEQRFQSSSFADRLLEVVGVPEAAMQPV</sequence>
<accession>A0A4V2FF30</accession>